<dbReference type="GO" id="GO:0005886">
    <property type="term" value="C:plasma membrane"/>
    <property type="evidence" value="ECO:0007669"/>
    <property type="project" value="UniProtKB-SubCell"/>
</dbReference>
<evidence type="ECO:0000313" key="8">
    <source>
        <dbReference type="EMBL" id="CAH1799862.1"/>
    </source>
</evidence>
<dbReference type="EMBL" id="CAIIXF020000011">
    <property type="protein sequence ID" value="CAH1799862.1"/>
    <property type="molecule type" value="Genomic_DNA"/>
</dbReference>
<dbReference type="Proteomes" id="UP000749559">
    <property type="component" value="Unassembled WGS sequence"/>
</dbReference>
<dbReference type="Pfam" id="PF00001">
    <property type="entry name" value="7tm_1"/>
    <property type="match status" value="1"/>
</dbReference>
<comment type="subcellular location">
    <subcellularLocation>
        <location evidence="1">Cell membrane</location>
        <topology evidence="1">Multi-pass membrane protein</topology>
    </subcellularLocation>
</comment>
<sequence length="345" mass="40198">MDNTTMNVFNVTAIATMEISNETMLQWRKEDDGIIKARTQFLISIVLCMIALIINILCIFATLHIPNKLVCSYKLFLSLTVANIIGAFSHSMSATNLYLFHQYGYGGWNDRNLTILYDFAHIVYLTAVAASEFSILGLAGIRYIAIVHPFRHDELTRDRYLYAWLMIIWVFSIFVGLLVCIYMVNDDAYVIIVHYIWPALFILIFLFIIVLYLRVYWETRRIRNNLGYDIGELLHNYSAFITTMMLTMTLVLCAIPYWIIELLKKTHPNDQAIWTVSQNYCQYLPVINFIIDPIIFASRTKDIKVGFRQLRKKLINLCNGYKGYTNYNRHQQSMCLTTTKIESVM</sequence>
<dbReference type="InterPro" id="IPR000276">
    <property type="entry name" value="GPCR_Rhodpsn"/>
</dbReference>
<feature type="transmembrane region" description="Helical" evidence="6">
    <location>
        <begin position="119"/>
        <end position="141"/>
    </location>
</feature>
<organism evidence="8 9">
    <name type="scientific">Owenia fusiformis</name>
    <name type="common">Polychaete worm</name>
    <dbReference type="NCBI Taxonomy" id="6347"/>
    <lineage>
        <taxon>Eukaryota</taxon>
        <taxon>Metazoa</taxon>
        <taxon>Spiralia</taxon>
        <taxon>Lophotrochozoa</taxon>
        <taxon>Annelida</taxon>
        <taxon>Polychaeta</taxon>
        <taxon>Sedentaria</taxon>
        <taxon>Canalipalpata</taxon>
        <taxon>Sabellida</taxon>
        <taxon>Oweniida</taxon>
        <taxon>Oweniidae</taxon>
        <taxon>Owenia</taxon>
    </lineage>
</organism>
<feature type="transmembrane region" description="Helical" evidence="6">
    <location>
        <begin position="41"/>
        <end position="63"/>
    </location>
</feature>
<dbReference type="InterPro" id="IPR017452">
    <property type="entry name" value="GPCR_Rhodpsn_7TM"/>
</dbReference>
<name>A0A8S4PZX4_OWEFU</name>
<proteinExistence type="predicted"/>
<evidence type="ECO:0000256" key="5">
    <source>
        <dbReference type="ARBA" id="ARBA00023136"/>
    </source>
</evidence>
<evidence type="ECO:0000256" key="1">
    <source>
        <dbReference type="ARBA" id="ARBA00004651"/>
    </source>
</evidence>
<dbReference type="SUPFAM" id="SSF81321">
    <property type="entry name" value="Family A G protein-coupled receptor-like"/>
    <property type="match status" value="1"/>
</dbReference>
<comment type="caution">
    <text evidence="8">The sequence shown here is derived from an EMBL/GenBank/DDBJ whole genome shotgun (WGS) entry which is preliminary data.</text>
</comment>
<gene>
    <name evidence="8" type="ORF">OFUS_LOCUS23826</name>
</gene>
<dbReference type="GO" id="GO:0004930">
    <property type="term" value="F:G protein-coupled receptor activity"/>
    <property type="evidence" value="ECO:0007669"/>
    <property type="project" value="InterPro"/>
</dbReference>
<dbReference type="AlphaFoldDB" id="A0A8S4PZX4"/>
<evidence type="ECO:0000256" key="4">
    <source>
        <dbReference type="ARBA" id="ARBA00022989"/>
    </source>
</evidence>
<evidence type="ECO:0000256" key="2">
    <source>
        <dbReference type="ARBA" id="ARBA00022475"/>
    </source>
</evidence>
<keyword evidence="4 6" id="KW-1133">Transmembrane helix</keyword>
<dbReference type="Gene3D" id="1.20.1070.10">
    <property type="entry name" value="Rhodopsin 7-helix transmembrane proteins"/>
    <property type="match status" value="1"/>
</dbReference>
<dbReference type="PANTHER" id="PTHR22750">
    <property type="entry name" value="G-PROTEIN COUPLED RECEPTOR"/>
    <property type="match status" value="1"/>
</dbReference>
<feature type="transmembrane region" description="Helical" evidence="6">
    <location>
        <begin position="237"/>
        <end position="260"/>
    </location>
</feature>
<feature type="transmembrane region" description="Helical" evidence="6">
    <location>
        <begin position="161"/>
        <end position="184"/>
    </location>
</feature>
<keyword evidence="5 6" id="KW-0472">Membrane</keyword>
<evidence type="ECO:0000259" key="7">
    <source>
        <dbReference type="PROSITE" id="PS50262"/>
    </source>
</evidence>
<feature type="domain" description="G-protein coupled receptors family 1 profile" evidence="7">
    <location>
        <begin position="54"/>
        <end position="296"/>
    </location>
</feature>
<evidence type="ECO:0000256" key="3">
    <source>
        <dbReference type="ARBA" id="ARBA00022692"/>
    </source>
</evidence>
<feature type="transmembrane region" description="Helical" evidence="6">
    <location>
        <begin position="75"/>
        <end position="99"/>
    </location>
</feature>
<keyword evidence="3 6" id="KW-0812">Transmembrane</keyword>
<evidence type="ECO:0000256" key="6">
    <source>
        <dbReference type="SAM" id="Phobius"/>
    </source>
</evidence>
<dbReference type="PROSITE" id="PS50262">
    <property type="entry name" value="G_PROTEIN_RECEP_F1_2"/>
    <property type="match status" value="1"/>
</dbReference>
<accession>A0A8S4PZX4</accession>
<feature type="transmembrane region" description="Helical" evidence="6">
    <location>
        <begin position="196"/>
        <end position="217"/>
    </location>
</feature>
<reference evidence="8" key="1">
    <citation type="submission" date="2022-03" db="EMBL/GenBank/DDBJ databases">
        <authorList>
            <person name="Martin C."/>
        </authorList>
    </citation>
    <scope>NUCLEOTIDE SEQUENCE</scope>
</reference>
<protein>
    <recommendedName>
        <fullName evidence="7">G-protein coupled receptors family 1 profile domain-containing protein</fullName>
    </recommendedName>
</protein>
<dbReference type="CDD" id="cd00637">
    <property type="entry name" value="7tm_classA_rhodopsin-like"/>
    <property type="match status" value="1"/>
</dbReference>
<keyword evidence="2" id="KW-1003">Cell membrane</keyword>
<dbReference type="PRINTS" id="PR00237">
    <property type="entry name" value="GPCRRHODOPSN"/>
</dbReference>
<evidence type="ECO:0000313" key="9">
    <source>
        <dbReference type="Proteomes" id="UP000749559"/>
    </source>
</evidence>
<keyword evidence="9" id="KW-1185">Reference proteome</keyword>